<feature type="repeat" description="Filamin" evidence="1">
    <location>
        <begin position="153"/>
        <end position="253"/>
    </location>
</feature>
<evidence type="ECO:0000256" key="1">
    <source>
        <dbReference type="PROSITE-ProRule" id="PRU00087"/>
    </source>
</evidence>
<proteinExistence type="predicted"/>
<dbReference type="EnsemblMetazoa" id="CLYHEMT011717.1">
    <property type="protein sequence ID" value="CLYHEMP011717.1"/>
    <property type="gene ID" value="CLYHEMG011717"/>
</dbReference>
<dbReference type="InterPro" id="IPR014756">
    <property type="entry name" value="Ig_E-set"/>
</dbReference>
<dbReference type="RefSeq" id="XP_066931559.1">
    <property type="nucleotide sequence ID" value="XM_067075458.1"/>
</dbReference>
<feature type="coiled-coil region" evidence="2">
    <location>
        <begin position="60"/>
        <end position="113"/>
    </location>
</feature>
<evidence type="ECO:0000256" key="3">
    <source>
        <dbReference type="SAM" id="MobiDB-lite"/>
    </source>
</evidence>
<dbReference type="OrthoDB" id="252722at2759"/>
<dbReference type="PROSITE" id="PS50194">
    <property type="entry name" value="FILAMIN_REPEAT"/>
    <property type="match status" value="1"/>
</dbReference>
<dbReference type="Pfam" id="PF00630">
    <property type="entry name" value="Filamin"/>
    <property type="match status" value="1"/>
</dbReference>
<dbReference type="InterPro" id="IPR017868">
    <property type="entry name" value="Filamin/ABP280_repeat-like"/>
</dbReference>
<dbReference type="InterPro" id="IPR013783">
    <property type="entry name" value="Ig-like_fold"/>
</dbReference>
<dbReference type="SMART" id="SM00557">
    <property type="entry name" value="IG_FLMN"/>
    <property type="match status" value="1"/>
</dbReference>
<evidence type="ECO:0000313" key="5">
    <source>
        <dbReference type="Proteomes" id="UP000594262"/>
    </source>
</evidence>
<name>A0A7M5ULN1_9CNID</name>
<feature type="compositionally biased region" description="Basic residues" evidence="3">
    <location>
        <begin position="362"/>
        <end position="376"/>
    </location>
</feature>
<dbReference type="SUPFAM" id="SSF81296">
    <property type="entry name" value="E set domains"/>
    <property type="match status" value="1"/>
</dbReference>
<accession>A0A7M5ULN1</accession>
<feature type="region of interest" description="Disordered" evidence="3">
    <location>
        <begin position="23"/>
        <end position="43"/>
    </location>
</feature>
<feature type="region of interest" description="Disordered" evidence="3">
    <location>
        <begin position="356"/>
        <end position="380"/>
    </location>
</feature>
<dbReference type="AlphaFoldDB" id="A0A7M5ULN1"/>
<dbReference type="EnsemblMetazoa" id="CLYHEMT011717.2">
    <property type="protein sequence ID" value="CLYHEMP011717.2"/>
    <property type="gene ID" value="CLYHEMG011717"/>
</dbReference>
<keyword evidence="5" id="KW-1185">Reference proteome</keyword>
<dbReference type="Gene3D" id="2.60.40.10">
    <property type="entry name" value="Immunoglobulins"/>
    <property type="match status" value="1"/>
</dbReference>
<evidence type="ECO:0000256" key="2">
    <source>
        <dbReference type="SAM" id="Coils"/>
    </source>
</evidence>
<keyword evidence="2" id="KW-0175">Coiled coil</keyword>
<dbReference type="Proteomes" id="UP000594262">
    <property type="component" value="Unplaced"/>
</dbReference>
<dbReference type="InterPro" id="IPR001298">
    <property type="entry name" value="Filamin/ABP280_rpt"/>
</dbReference>
<dbReference type="RefSeq" id="XP_066931558.1">
    <property type="nucleotide sequence ID" value="XM_067075457.1"/>
</dbReference>
<organism evidence="4 5">
    <name type="scientific">Clytia hemisphaerica</name>
    <dbReference type="NCBI Taxonomy" id="252671"/>
    <lineage>
        <taxon>Eukaryota</taxon>
        <taxon>Metazoa</taxon>
        <taxon>Cnidaria</taxon>
        <taxon>Hydrozoa</taxon>
        <taxon>Hydroidolina</taxon>
        <taxon>Leptothecata</taxon>
        <taxon>Obeliida</taxon>
        <taxon>Clytiidae</taxon>
        <taxon>Clytia</taxon>
    </lineage>
</organism>
<protein>
    <submittedName>
        <fullName evidence="4">Uncharacterized protein</fullName>
    </submittedName>
</protein>
<evidence type="ECO:0000313" key="4">
    <source>
        <dbReference type="EnsemblMetazoa" id="CLYHEMP011717.1"/>
    </source>
</evidence>
<sequence length="445" mass="51200">MQTHRRTRKLSTRSQQLINTLYESGADSGLDSSGEESTHSSEEISELYFITDSTVNMRAFNELDTNIEQLRKEIIRACDNLVRAVEQRKEALLQHVENIRNEKAENLKAEKDNLNYLKPSMLDMGSCLRFVVDEAREDTSLYNMIHEYGCIDEGRASASKSGAKGIGLRFAIADEATQFELITRNNCGETSWVEQDQVDVTIKKENIHQKCGVKNNCNGSYNVFYELHEPGLYEIHVKVNGCHVPDSPFRCNVFEKHNVSFLDDTQDEWTFQNGEKSALFEKNEHQHTSKLYSKDNTSARAWKVRVNTACPKIKVKFGYSNHTKLIPDLTEEYFCKFDLNDLLGNDYSTSIPNHHTYADSHYHKHNRRTKHGKTRERKQSTYHRSSLNFVIFQDTTEKLIHVAAEGTEHEKTTSFKGDLQKLVPFIGIKHFCKNSNCPRPQLVFA</sequence>
<reference evidence="4" key="1">
    <citation type="submission" date="2021-01" db="UniProtKB">
        <authorList>
            <consortium name="EnsemblMetazoa"/>
        </authorList>
    </citation>
    <scope>IDENTIFICATION</scope>
</reference>
<dbReference type="GeneID" id="136819242"/>